<proteinExistence type="inferred from homology"/>
<reference evidence="7 8" key="2">
    <citation type="submission" date="2025-04" db="UniProtKB">
        <authorList>
            <consortium name="RefSeq"/>
        </authorList>
    </citation>
    <scope>IDENTIFICATION</scope>
</reference>
<dbReference type="AlphaFoldDB" id="A0AB32VLV8"/>
<dbReference type="HAMAP" id="MF_01139">
    <property type="entry name" value="ISPT"/>
    <property type="match status" value="1"/>
</dbReference>
<dbReference type="CDD" id="cd00475">
    <property type="entry name" value="Cis_IPPS"/>
    <property type="match status" value="1"/>
</dbReference>
<evidence type="ECO:0000313" key="8">
    <source>
        <dbReference type="RefSeq" id="XP_017977969.1"/>
    </source>
</evidence>
<organism evidence="6 7">
    <name type="scientific">Theobroma cacao</name>
    <name type="common">Cacao</name>
    <name type="synonym">Cocoa</name>
    <dbReference type="NCBI Taxonomy" id="3641"/>
    <lineage>
        <taxon>Eukaryota</taxon>
        <taxon>Viridiplantae</taxon>
        <taxon>Streptophyta</taxon>
        <taxon>Embryophyta</taxon>
        <taxon>Tracheophyta</taxon>
        <taxon>Spermatophyta</taxon>
        <taxon>Magnoliopsida</taxon>
        <taxon>eudicotyledons</taxon>
        <taxon>Gunneridae</taxon>
        <taxon>Pentapetalae</taxon>
        <taxon>rosids</taxon>
        <taxon>malvids</taxon>
        <taxon>Malvales</taxon>
        <taxon>Malvaceae</taxon>
        <taxon>Byttnerioideae</taxon>
        <taxon>Theobroma</taxon>
    </lineage>
</organism>
<dbReference type="PANTHER" id="PTHR10291:SF43">
    <property type="entry name" value="DEHYDRODOLICHYL DIPHOSPHATE SYNTHASE COMPLEX SUBUNIT DHDDS"/>
    <property type="match status" value="1"/>
</dbReference>
<dbReference type="GO" id="GO:0005737">
    <property type="term" value="C:cytoplasm"/>
    <property type="evidence" value="ECO:0007669"/>
    <property type="project" value="UniProtKB-ARBA"/>
</dbReference>
<dbReference type="RefSeq" id="XP_017977969.1">
    <property type="nucleotide sequence ID" value="XM_018122480.1"/>
</dbReference>
<dbReference type="GeneID" id="18610654"/>
<evidence type="ECO:0000256" key="5">
    <source>
        <dbReference type="RuleBase" id="RU363018"/>
    </source>
</evidence>
<name>A0AB32VLV8_THECC</name>
<protein>
    <recommendedName>
        <fullName evidence="5">Alkyl transferase</fullName>
        <ecNumber evidence="5">2.5.1.-</ecNumber>
    </recommendedName>
</protein>
<sequence length="378" mass="42674">MRNCQMGNKVGKYGGNGVNKLFGGIASFLRRCLFRVLSVGPLPSHLAFIMDGNRRYAKKNNLEEGDGHKAGYLALMSLLHYCYELGIKYVTVYAFSIENFKRQPDEVRSLMDLMLEKIEGLLMEESIVNQYGIRVYFIGNLQLLSEPVRAAAEKVMQVTANNDKAVLLVCVAYTSSDEIVHAVDESCKDKSGKIRLWNSDEAYNSVIEKECKKINGMIVHDVQNLCNDRSDESIVLKASRGCNGVIGGFQTENGVTTYHAHESFESKWDEVLTTKATKAGEFSAVEVEGCENMREEHPAIKLVDVEKHMYMAVAPDPDILIRSSGETRLSNFLLWQTSHCPLYSPAVLWPEIGLWQLVWAILNFQRTHSYLEKKKKQL</sequence>
<dbReference type="Gramene" id="Tc01v2_t000510.1">
    <property type="protein sequence ID" value="Tc01v2_p000510.1"/>
    <property type="gene ID" value="Tc01v2_g000510"/>
</dbReference>
<comment type="pathway">
    <text evidence="2">Protein modification; protein glycosylation.</text>
</comment>
<gene>
    <name evidence="7 8" type="primary">LOC18610654</name>
</gene>
<dbReference type="InterPro" id="IPR018520">
    <property type="entry name" value="UPP_synth-like_CS"/>
</dbReference>
<evidence type="ECO:0000313" key="6">
    <source>
        <dbReference type="Proteomes" id="UP000694886"/>
    </source>
</evidence>
<dbReference type="Pfam" id="PF01255">
    <property type="entry name" value="Prenyltransf"/>
    <property type="match status" value="2"/>
</dbReference>
<dbReference type="Gramene" id="Tc01v2_t000510.2">
    <property type="protein sequence ID" value="Tc01v2_p000510.2"/>
    <property type="gene ID" value="Tc01v2_g000510"/>
</dbReference>
<dbReference type="PROSITE" id="PS01066">
    <property type="entry name" value="UPP_SYNTHASE"/>
    <property type="match status" value="1"/>
</dbReference>
<dbReference type="InterPro" id="IPR001441">
    <property type="entry name" value="UPP_synth-like"/>
</dbReference>
<dbReference type="EC" id="2.5.1.-" evidence="5"/>
<dbReference type="InterPro" id="IPR036424">
    <property type="entry name" value="UPP_synth-like_sf"/>
</dbReference>
<evidence type="ECO:0000256" key="1">
    <source>
        <dbReference type="ARBA" id="ARBA00002674"/>
    </source>
</evidence>
<comment type="function">
    <text evidence="1">Catalyzes cis-prenyl chain elongation to produce the polyprenyl backbone of dolichol, a glycosyl carrier-lipid required for the biosynthesis of several classes of glycoprotein.</text>
</comment>
<evidence type="ECO:0000313" key="7">
    <source>
        <dbReference type="RefSeq" id="XP_007046514.2"/>
    </source>
</evidence>
<reference evidence="6" key="1">
    <citation type="journal article" date="1997" name="Nucleic Acids Res.">
        <title>tRNAscan-SE: a program for improved detection of transfer RNA genes in genomic sequence.</title>
        <authorList>
            <person name="Lowe T.M."/>
            <person name="Eddy S.R."/>
        </authorList>
    </citation>
    <scope>NUCLEOTIDE SEQUENCE [LARGE SCALE GENOMIC DNA]</scope>
    <source>
        <strain evidence="6">r\B97-61/B2</strain>
    </source>
</reference>
<comment type="similarity">
    <text evidence="3 5">Belongs to the UPP synthase family.</text>
</comment>
<evidence type="ECO:0000256" key="4">
    <source>
        <dbReference type="ARBA" id="ARBA00022679"/>
    </source>
</evidence>
<dbReference type="SUPFAM" id="SSF64005">
    <property type="entry name" value="Undecaprenyl diphosphate synthase"/>
    <property type="match status" value="2"/>
</dbReference>
<dbReference type="GO" id="GO:0016765">
    <property type="term" value="F:transferase activity, transferring alkyl or aryl (other than methyl) groups"/>
    <property type="evidence" value="ECO:0007669"/>
    <property type="project" value="InterPro"/>
</dbReference>
<dbReference type="Proteomes" id="UP000694886">
    <property type="component" value="Chromosome 1"/>
</dbReference>
<dbReference type="KEGG" id="tcc:18610654"/>
<dbReference type="RefSeq" id="XP_007046514.2">
    <property type="nucleotide sequence ID" value="XM_007046452.2"/>
</dbReference>
<evidence type="ECO:0000256" key="3">
    <source>
        <dbReference type="ARBA" id="ARBA00005432"/>
    </source>
</evidence>
<accession>A0AB32VLV8</accession>
<dbReference type="Gene3D" id="3.40.1180.10">
    <property type="entry name" value="Decaprenyl diphosphate synthase-like"/>
    <property type="match status" value="1"/>
</dbReference>
<dbReference type="NCBIfam" id="TIGR00055">
    <property type="entry name" value="uppS"/>
    <property type="match status" value="1"/>
</dbReference>
<keyword evidence="4 5" id="KW-0808">Transferase</keyword>
<dbReference type="PANTHER" id="PTHR10291">
    <property type="entry name" value="DEHYDRODOLICHYL DIPHOSPHATE SYNTHASE FAMILY MEMBER"/>
    <property type="match status" value="1"/>
</dbReference>
<evidence type="ECO:0000256" key="2">
    <source>
        <dbReference type="ARBA" id="ARBA00004922"/>
    </source>
</evidence>